<dbReference type="GO" id="GO:0016491">
    <property type="term" value="F:oxidoreductase activity"/>
    <property type="evidence" value="ECO:0007669"/>
    <property type="project" value="UniProtKB-KW"/>
</dbReference>
<dbReference type="InterPro" id="IPR013149">
    <property type="entry name" value="ADH-like_C"/>
</dbReference>
<evidence type="ECO:0000256" key="3">
    <source>
        <dbReference type="ARBA" id="ARBA00004749"/>
    </source>
</evidence>
<keyword evidence="17" id="KW-0378">Hydrolase</keyword>
<dbReference type="InterPro" id="IPR020843">
    <property type="entry name" value="ER"/>
</dbReference>
<comment type="subcellular location">
    <subcellularLocation>
        <location evidence="2">Mitochondrion matrix</location>
    </subcellularLocation>
    <subcellularLocation>
        <location evidence="1">Mitochondrion outer membrane</location>
    </subcellularLocation>
</comment>
<accession>A0AA88Y5A0</accession>
<dbReference type="PROSITE" id="PS01162">
    <property type="entry name" value="QOR_ZETA_CRYSTAL"/>
    <property type="match status" value="1"/>
</dbReference>
<dbReference type="GO" id="GO:0006281">
    <property type="term" value="P:DNA repair"/>
    <property type="evidence" value="ECO:0007669"/>
    <property type="project" value="UniProtKB-KW"/>
</dbReference>
<evidence type="ECO:0000313" key="21">
    <source>
        <dbReference type="EMBL" id="KAK3098765.1"/>
    </source>
</evidence>
<evidence type="ECO:0000259" key="19">
    <source>
        <dbReference type="SMART" id="SM00382"/>
    </source>
</evidence>
<dbReference type="SMART" id="SM00829">
    <property type="entry name" value="PKS_ER"/>
    <property type="match status" value="1"/>
</dbReference>
<dbReference type="Proteomes" id="UP001186944">
    <property type="component" value="Unassembled WGS sequence"/>
</dbReference>
<keyword evidence="7" id="KW-0521">NADP</keyword>
<dbReference type="GO" id="GO:0005524">
    <property type="term" value="F:ATP binding"/>
    <property type="evidence" value="ECO:0007669"/>
    <property type="project" value="UniProtKB-KW"/>
</dbReference>
<evidence type="ECO:0000313" key="22">
    <source>
        <dbReference type="Proteomes" id="UP001186944"/>
    </source>
</evidence>
<dbReference type="GO" id="GO:0006310">
    <property type="term" value="P:DNA recombination"/>
    <property type="evidence" value="ECO:0007669"/>
    <property type="project" value="UniProtKB-KW"/>
</dbReference>
<evidence type="ECO:0000256" key="2">
    <source>
        <dbReference type="ARBA" id="ARBA00004305"/>
    </source>
</evidence>
<dbReference type="CDD" id="cd08248">
    <property type="entry name" value="RTN4I1"/>
    <property type="match status" value="1"/>
</dbReference>
<evidence type="ECO:0000259" key="20">
    <source>
        <dbReference type="SMART" id="SM00829"/>
    </source>
</evidence>
<keyword evidence="11" id="KW-0496">Mitochondrion</keyword>
<evidence type="ECO:0000256" key="4">
    <source>
        <dbReference type="ARBA" id="ARBA00010371"/>
    </source>
</evidence>
<keyword evidence="17" id="KW-0227">DNA damage</keyword>
<feature type="domain" description="AAA+ ATPase" evidence="19">
    <location>
        <begin position="662"/>
        <end position="816"/>
    </location>
</feature>
<evidence type="ECO:0000256" key="12">
    <source>
        <dbReference type="ARBA" id="ARBA00023136"/>
    </source>
</evidence>
<dbReference type="Pfam" id="PF05970">
    <property type="entry name" value="PIF1"/>
    <property type="match status" value="1"/>
</dbReference>
<dbReference type="Gene3D" id="3.60.10.10">
    <property type="entry name" value="Endonuclease/exonuclease/phosphatase"/>
    <property type="match status" value="1"/>
</dbReference>
<organism evidence="21 22">
    <name type="scientific">Pinctada imbricata</name>
    <name type="common">Atlantic pearl-oyster</name>
    <name type="synonym">Pinctada martensii</name>
    <dbReference type="NCBI Taxonomy" id="66713"/>
    <lineage>
        <taxon>Eukaryota</taxon>
        <taxon>Metazoa</taxon>
        <taxon>Spiralia</taxon>
        <taxon>Lophotrochozoa</taxon>
        <taxon>Mollusca</taxon>
        <taxon>Bivalvia</taxon>
        <taxon>Autobranchia</taxon>
        <taxon>Pteriomorphia</taxon>
        <taxon>Pterioida</taxon>
        <taxon>Pterioidea</taxon>
        <taxon>Pteriidae</taxon>
        <taxon>Pinctada</taxon>
    </lineage>
</organism>
<evidence type="ECO:0000256" key="13">
    <source>
        <dbReference type="ARBA" id="ARBA00050485"/>
    </source>
</evidence>
<dbReference type="GO" id="GO:0005741">
    <property type="term" value="C:mitochondrial outer membrane"/>
    <property type="evidence" value="ECO:0007669"/>
    <property type="project" value="UniProtKB-SubCell"/>
</dbReference>
<feature type="region of interest" description="Disordered" evidence="18">
    <location>
        <begin position="570"/>
        <end position="590"/>
    </location>
</feature>
<evidence type="ECO:0000256" key="1">
    <source>
        <dbReference type="ARBA" id="ARBA00004294"/>
    </source>
</evidence>
<comment type="cofactor">
    <cofactor evidence="17">
        <name>Mg(2+)</name>
        <dbReference type="ChEBI" id="CHEBI:18420"/>
    </cofactor>
</comment>
<proteinExistence type="inferred from homology"/>
<keyword evidence="6" id="KW-1000">Mitochondrion outer membrane</keyword>
<dbReference type="Pfam" id="PF00107">
    <property type="entry name" value="ADH_zinc_N"/>
    <property type="match status" value="1"/>
</dbReference>
<keyword evidence="5 17" id="KW-0547">Nucleotide-binding</keyword>
<keyword evidence="17" id="KW-0067">ATP-binding</keyword>
<dbReference type="FunFam" id="3.40.50.720:FF:000147">
    <property type="entry name" value="Reticulon-4-interacting protein 1 homolog, mitochondrial"/>
    <property type="match status" value="1"/>
</dbReference>
<dbReference type="CDD" id="cd18809">
    <property type="entry name" value="SF1_C_RecD"/>
    <property type="match status" value="1"/>
</dbReference>
<name>A0AA88Y5A0_PINIB</name>
<evidence type="ECO:0000256" key="10">
    <source>
        <dbReference type="ARBA" id="ARBA00023002"/>
    </source>
</evidence>
<dbReference type="GO" id="GO:0008270">
    <property type="term" value="F:zinc ion binding"/>
    <property type="evidence" value="ECO:0007669"/>
    <property type="project" value="InterPro"/>
</dbReference>
<dbReference type="Gene3D" id="3.40.50.300">
    <property type="entry name" value="P-loop containing nucleotide triphosphate hydrolases"/>
    <property type="match status" value="1"/>
</dbReference>
<evidence type="ECO:0000256" key="18">
    <source>
        <dbReference type="SAM" id="MobiDB-lite"/>
    </source>
</evidence>
<dbReference type="InterPro" id="IPR036691">
    <property type="entry name" value="Endo/exonu/phosph_ase_sf"/>
</dbReference>
<dbReference type="InterPro" id="IPR036291">
    <property type="entry name" value="NAD(P)-bd_dom_sf"/>
</dbReference>
<dbReference type="InterPro" id="IPR037397">
    <property type="entry name" value="RTN4IP1"/>
</dbReference>
<comment type="catalytic activity">
    <reaction evidence="15">
        <text>3-demethylubiquinone-10 + NADH + 2 H(+) = 3-demethylubiquinol-10 + NAD(+)</text>
        <dbReference type="Rhea" id="RHEA:83243"/>
        <dbReference type="ChEBI" id="CHEBI:15378"/>
        <dbReference type="ChEBI" id="CHEBI:57540"/>
        <dbReference type="ChEBI" id="CHEBI:57945"/>
        <dbReference type="ChEBI" id="CHEBI:64182"/>
        <dbReference type="ChEBI" id="CHEBI:231824"/>
    </reaction>
</comment>
<sequence length="1283" mass="143741">MKAWQIHQYGSNEELTFSNTVRVPRVRNPKDILVKVHAASVNPIDIRMRGGYGKNIINAMRRAYNRDDSVSEFPLILGRDFSGEVVEVGREVKNYKPGDEVWGAYFAHLQGTHAEFAVAPSNTVSPKPSSLSHVEAASIPYVASTACTALCSVGELTERKTPGQRVLIHGGAGGIGTFAIQLMKSYGAEVTTTCSTDAVDLVTSLGADNVIDYQTEDVRRRLKEIEGFDVILDTVGGGKADYSLDYLRSWRNSKFVSIVTPLMPNSDNLGLIPGLVKSTLNLGQNLIQYNPIILRCLRANMDIQFITDVWACVAYITSYMCKPEKTMSELMRVACKEADTVKTKLKSIGNVFLKSREVSQHEAIARLVGLPLKETNTPVLFIPTGYKNQITRMIKPRYVLEKMKDDDTDIFVPNIIDKYVARPAKLEKMCLAEFSSIYVSGKKKAKDNDGTIDENDDVHTNEQIKLKDNLGILCRRKTPFVLRDYPVSKERDSEKFFHRLLLLYLPFRDESELEDSESFKTKFSVCQHTIEKNINKFEPYLDEVQAATEDMEQLDIDVEEIWERLAPQAEQNRNIDLEPGSTDQFLDPDNLTSEQQNFQHEKTSTSNYPKQHSVTRNITLEPTSKYEEMVRSLNQRQREIHDHIYVWCRQMALATSAEDEPPPFHIFLSGGAGVGKSHVVHTIYQSASRCLRKAGDDTELPKIVLTAPTGKAAVNIGGTTLHSAFHLPVKQRGQRSDYKSPSSTLLNTMRAMYLQMKILIIDEISMVGANTLSNLNLTLQNIFENDKPFGDKAVLAVGDLLQLNPVGEKAVYKQVNTGYAALSMSVWEFFYLFELDEIVRQKGDPEFANLLSRVRIGKQTESDITTLKSLEQNLSVPNDALSIFLTNELKDMYNNKQLDQLSSKVYTIKAKDTKRDLHSGCIAVNITSTNPHETGGLASEIQVALMAKYMLTKNVDISDGLVNGATGIIMKLDIPEKNPLQGTLYVKFDDPKVGKNARKQSRHLNLVPIRPISVIFALTEKSSAIQVERTQFPGTLAWGITVHKSQGSTFEQMVGDMTTTGGKTNTMPGQIYTMLSRAKSMKGLRLCSFDPDKIKINSSALSEMERLQSNKQLDTFGLHKCSRSAPSSVLLAYLNIRSLAKHCKDFADAISSTLGFVCLSETKVCRYSRYPFCSMRVVSSSNKYHGTVIYTSYEDAEELSLESELFELAAAIWNELLIVAVYVSPGRSQTEISQSMSELLRQIDEIKESKSVKRIIIIGDFNIAFGILISFSHYFNHTDYTKL</sequence>
<dbReference type="GO" id="GO:0016787">
    <property type="term" value="F:hydrolase activity"/>
    <property type="evidence" value="ECO:0007669"/>
    <property type="project" value="UniProtKB-KW"/>
</dbReference>
<gene>
    <name evidence="21" type="ORF">FSP39_022868</name>
</gene>
<protein>
    <recommendedName>
        <fullName evidence="17">ATP-dependent DNA helicase</fullName>
        <ecNumber evidence="17">5.6.2.3</ecNumber>
    </recommendedName>
</protein>
<dbReference type="InterPro" id="IPR010285">
    <property type="entry name" value="DNA_helicase_pif1-like_DEAD"/>
</dbReference>
<dbReference type="GO" id="GO:0005759">
    <property type="term" value="C:mitochondrial matrix"/>
    <property type="evidence" value="ECO:0007669"/>
    <property type="project" value="UniProtKB-SubCell"/>
</dbReference>
<comment type="catalytic activity">
    <reaction evidence="16">
        <text>a 3-demethylubiquinone + NADPH + 2 H(+) = a 3-demethylubiquinol + NADP(+)</text>
        <dbReference type="Rhea" id="RHEA:83239"/>
        <dbReference type="Rhea" id="RHEA-COMP:10914"/>
        <dbReference type="Rhea" id="RHEA-COMP:19654"/>
        <dbReference type="ChEBI" id="CHEBI:15378"/>
        <dbReference type="ChEBI" id="CHEBI:57783"/>
        <dbReference type="ChEBI" id="CHEBI:58349"/>
        <dbReference type="ChEBI" id="CHEBI:84422"/>
        <dbReference type="ChEBI" id="CHEBI:231825"/>
    </reaction>
</comment>
<keyword evidence="22" id="KW-1185">Reference proteome</keyword>
<dbReference type="EMBL" id="VSWD01000007">
    <property type="protein sequence ID" value="KAK3098765.1"/>
    <property type="molecule type" value="Genomic_DNA"/>
</dbReference>
<dbReference type="Gene3D" id="3.40.50.720">
    <property type="entry name" value="NAD(P)-binding Rossmann-like Domain"/>
    <property type="match status" value="1"/>
</dbReference>
<keyword evidence="17" id="KW-0233">DNA recombination</keyword>
<comment type="caution">
    <text evidence="21">The sequence shown here is derived from an EMBL/GenBank/DDBJ whole genome shotgun (WGS) entry which is preliminary data.</text>
</comment>
<evidence type="ECO:0000256" key="16">
    <source>
        <dbReference type="ARBA" id="ARBA00051220"/>
    </source>
</evidence>
<dbReference type="InterPro" id="IPR013154">
    <property type="entry name" value="ADH-like_N"/>
</dbReference>
<keyword evidence="9" id="KW-0809">Transit peptide</keyword>
<dbReference type="InterPro" id="IPR051055">
    <property type="entry name" value="PIF1_helicase"/>
</dbReference>
<dbReference type="InterPro" id="IPR011032">
    <property type="entry name" value="GroES-like_sf"/>
</dbReference>
<evidence type="ECO:0000256" key="15">
    <source>
        <dbReference type="ARBA" id="ARBA00051102"/>
    </source>
</evidence>
<dbReference type="InterPro" id="IPR027417">
    <property type="entry name" value="P-loop_NTPase"/>
</dbReference>
<reference evidence="21" key="1">
    <citation type="submission" date="2019-08" db="EMBL/GenBank/DDBJ databases">
        <title>The improved chromosome-level genome for the pearl oyster Pinctada fucata martensii using PacBio sequencing and Hi-C.</title>
        <authorList>
            <person name="Zheng Z."/>
        </authorList>
    </citation>
    <scope>NUCLEOTIDE SEQUENCE</scope>
    <source>
        <strain evidence="21">ZZ-2019</strain>
        <tissue evidence="21">Adductor muscle</tissue>
    </source>
</reference>
<keyword evidence="17" id="KW-0234">DNA repair</keyword>
<evidence type="ECO:0000256" key="11">
    <source>
        <dbReference type="ARBA" id="ARBA00023128"/>
    </source>
</evidence>
<comment type="catalytic activity">
    <reaction evidence="17">
        <text>ATP + H2O = ADP + phosphate + H(+)</text>
        <dbReference type="Rhea" id="RHEA:13065"/>
        <dbReference type="ChEBI" id="CHEBI:15377"/>
        <dbReference type="ChEBI" id="CHEBI:15378"/>
        <dbReference type="ChEBI" id="CHEBI:30616"/>
        <dbReference type="ChEBI" id="CHEBI:43474"/>
        <dbReference type="ChEBI" id="CHEBI:456216"/>
        <dbReference type="EC" id="5.6.2.3"/>
    </reaction>
</comment>
<dbReference type="SUPFAM" id="SSF56219">
    <property type="entry name" value="DNase I-like"/>
    <property type="match status" value="1"/>
</dbReference>
<dbReference type="InterPro" id="IPR003593">
    <property type="entry name" value="AAA+_ATPase"/>
</dbReference>
<dbReference type="EC" id="5.6.2.3" evidence="17"/>
<dbReference type="FunFam" id="3.90.180.10:FF:000009">
    <property type="entry name" value="Reticulon-4-interacting protein 1, mitochondrial"/>
    <property type="match status" value="1"/>
</dbReference>
<keyword evidence="10" id="KW-0560">Oxidoreductase</keyword>
<dbReference type="SMART" id="SM00382">
    <property type="entry name" value="AAA"/>
    <property type="match status" value="1"/>
</dbReference>
<dbReference type="SUPFAM" id="SSF51735">
    <property type="entry name" value="NAD(P)-binding Rossmann-fold domains"/>
    <property type="match status" value="1"/>
</dbReference>
<comment type="pathway">
    <text evidence="3">Cofactor biosynthesis; ubiquinone biosynthesis.</text>
</comment>
<dbReference type="Gene3D" id="3.90.180.10">
    <property type="entry name" value="Medium-chain alcohol dehydrogenases, catalytic domain"/>
    <property type="match status" value="1"/>
</dbReference>
<feature type="domain" description="Enoyl reductase (ER)" evidence="20">
    <location>
        <begin position="10"/>
        <end position="353"/>
    </location>
</feature>
<comment type="catalytic activity">
    <reaction evidence="13">
        <text>3-demethylubiquinone-10 + NADPH + 2 H(+) = 3-demethylubiquinol-10 + NADP(+)</text>
        <dbReference type="Rhea" id="RHEA:83247"/>
        <dbReference type="ChEBI" id="CHEBI:15378"/>
        <dbReference type="ChEBI" id="CHEBI:57783"/>
        <dbReference type="ChEBI" id="CHEBI:58349"/>
        <dbReference type="ChEBI" id="CHEBI:64182"/>
        <dbReference type="ChEBI" id="CHEBI:231824"/>
    </reaction>
</comment>
<keyword evidence="12" id="KW-0472">Membrane</keyword>
<evidence type="ECO:0000256" key="7">
    <source>
        <dbReference type="ARBA" id="ARBA00022857"/>
    </source>
</evidence>
<evidence type="ECO:0000256" key="8">
    <source>
        <dbReference type="ARBA" id="ARBA00022902"/>
    </source>
</evidence>
<dbReference type="Pfam" id="PF08240">
    <property type="entry name" value="ADH_N"/>
    <property type="match status" value="1"/>
</dbReference>
<dbReference type="InterPro" id="IPR002364">
    <property type="entry name" value="Quin_OxRdtase/zeta-crystal_CS"/>
</dbReference>
<evidence type="ECO:0000256" key="17">
    <source>
        <dbReference type="RuleBase" id="RU363044"/>
    </source>
</evidence>
<keyword evidence="17" id="KW-0347">Helicase</keyword>
<evidence type="ECO:0000256" key="6">
    <source>
        <dbReference type="ARBA" id="ARBA00022787"/>
    </source>
</evidence>
<keyword evidence="8" id="KW-0524">Neurogenesis</keyword>
<comment type="catalytic activity">
    <reaction evidence="14">
        <text>a 3-demethylubiquinone + NADH + 2 H(+) = a 3-demethylubiquinol + NAD(+)</text>
        <dbReference type="Rhea" id="RHEA:83235"/>
        <dbReference type="Rhea" id="RHEA-COMP:10914"/>
        <dbReference type="Rhea" id="RHEA-COMP:19654"/>
        <dbReference type="ChEBI" id="CHEBI:15378"/>
        <dbReference type="ChEBI" id="CHEBI:57540"/>
        <dbReference type="ChEBI" id="CHEBI:57945"/>
        <dbReference type="ChEBI" id="CHEBI:84422"/>
        <dbReference type="ChEBI" id="CHEBI:231825"/>
    </reaction>
</comment>
<evidence type="ECO:0000256" key="14">
    <source>
        <dbReference type="ARBA" id="ARBA00050566"/>
    </source>
</evidence>
<dbReference type="SUPFAM" id="SSF52540">
    <property type="entry name" value="P-loop containing nucleoside triphosphate hydrolases"/>
    <property type="match status" value="2"/>
</dbReference>
<dbReference type="GO" id="GO:0000723">
    <property type="term" value="P:telomere maintenance"/>
    <property type="evidence" value="ECO:0007669"/>
    <property type="project" value="InterPro"/>
</dbReference>
<dbReference type="GO" id="GO:0043139">
    <property type="term" value="F:5'-3' DNA helicase activity"/>
    <property type="evidence" value="ECO:0007669"/>
    <property type="project" value="UniProtKB-EC"/>
</dbReference>
<comment type="similarity">
    <text evidence="4">Belongs to the zinc-containing alcohol dehydrogenase family. Quinone oxidoreductase subfamily.</text>
</comment>
<evidence type="ECO:0000256" key="9">
    <source>
        <dbReference type="ARBA" id="ARBA00022946"/>
    </source>
</evidence>
<evidence type="ECO:0000256" key="5">
    <source>
        <dbReference type="ARBA" id="ARBA00022741"/>
    </source>
</evidence>
<comment type="similarity">
    <text evidence="17">Belongs to the helicase family.</text>
</comment>
<dbReference type="SUPFAM" id="SSF50129">
    <property type="entry name" value="GroES-like"/>
    <property type="match status" value="1"/>
</dbReference>
<dbReference type="GO" id="GO:0007399">
    <property type="term" value="P:nervous system development"/>
    <property type="evidence" value="ECO:0007669"/>
    <property type="project" value="UniProtKB-KW"/>
</dbReference>
<dbReference type="PANTHER" id="PTHR47642">
    <property type="entry name" value="ATP-DEPENDENT DNA HELICASE"/>
    <property type="match status" value="1"/>
</dbReference>
<dbReference type="PANTHER" id="PTHR47642:SF5">
    <property type="entry name" value="ATP-DEPENDENT DNA HELICASE"/>
    <property type="match status" value="1"/>
</dbReference>